<sequence>MASHAGILLVIEKLKKNIKEDFGAFVEELQLLPLP</sequence>
<keyword evidence="2" id="KW-1185">Reference proteome</keyword>
<dbReference type="Proteomes" id="UP001163603">
    <property type="component" value="Chromosome 15"/>
</dbReference>
<dbReference type="EMBL" id="CM047750">
    <property type="protein sequence ID" value="KAJ0006960.1"/>
    <property type="molecule type" value="Genomic_DNA"/>
</dbReference>
<evidence type="ECO:0000313" key="2">
    <source>
        <dbReference type="Proteomes" id="UP001163603"/>
    </source>
</evidence>
<organism evidence="1 2">
    <name type="scientific">Pistacia integerrima</name>
    <dbReference type="NCBI Taxonomy" id="434235"/>
    <lineage>
        <taxon>Eukaryota</taxon>
        <taxon>Viridiplantae</taxon>
        <taxon>Streptophyta</taxon>
        <taxon>Embryophyta</taxon>
        <taxon>Tracheophyta</taxon>
        <taxon>Spermatophyta</taxon>
        <taxon>Magnoliopsida</taxon>
        <taxon>eudicotyledons</taxon>
        <taxon>Gunneridae</taxon>
        <taxon>Pentapetalae</taxon>
        <taxon>rosids</taxon>
        <taxon>malvids</taxon>
        <taxon>Sapindales</taxon>
        <taxon>Anacardiaceae</taxon>
        <taxon>Pistacia</taxon>
    </lineage>
</organism>
<protein>
    <submittedName>
        <fullName evidence="1">Uncharacterized protein</fullName>
    </submittedName>
</protein>
<comment type="caution">
    <text evidence="1">The sequence shown here is derived from an EMBL/GenBank/DDBJ whole genome shotgun (WGS) entry which is preliminary data.</text>
</comment>
<proteinExistence type="predicted"/>
<accession>A0ACC0WXX9</accession>
<gene>
    <name evidence="1" type="ORF">Pint_30530</name>
</gene>
<evidence type="ECO:0000313" key="1">
    <source>
        <dbReference type="EMBL" id="KAJ0006960.1"/>
    </source>
</evidence>
<name>A0ACC0WXX9_9ROSI</name>
<reference evidence="2" key="1">
    <citation type="journal article" date="2023" name="G3 (Bethesda)">
        <title>Genome assembly and association tests identify interacting loci associated with vigor, precocity, and sex in interspecific pistachio rootstocks.</title>
        <authorList>
            <person name="Palmer W."/>
            <person name="Jacygrad E."/>
            <person name="Sagayaradj S."/>
            <person name="Cavanaugh K."/>
            <person name="Han R."/>
            <person name="Bertier L."/>
            <person name="Beede B."/>
            <person name="Kafkas S."/>
            <person name="Golino D."/>
            <person name="Preece J."/>
            <person name="Michelmore R."/>
        </authorList>
    </citation>
    <scope>NUCLEOTIDE SEQUENCE [LARGE SCALE GENOMIC DNA]</scope>
</reference>